<evidence type="ECO:0000313" key="2">
    <source>
        <dbReference type="EMBL" id="ROP37237.1"/>
    </source>
</evidence>
<dbReference type="OrthoDB" id="178899at2"/>
<comment type="caution">
    <text evidence="2">The sequence shown here is derived from an EMBL/GenBank/DDBJ whole genome shotgun (WGS) entry which is preliminary data.</text>
</comment>
<name>A0A3N1H3Z5_9PSEU</name>
<dbReference type="SUPFAM" id="SSF51905">
    <property type="entry name" value="FAD/NAD(P)-binding domain"/>
    <property type="match status" value="2"/>
</dbReference>
<keyword evidence="3" id="KW-1185">Reference proteome</keyword>
<gene>
    <name evidence="2" type="ORF">EDD40_2538</name>
</gene>
<dbReference type="GO" id="GO:0050660">
    <property type="term" value="F:flavin adenine dinucleotide binding"/>
    <property type="evidence" value="ECO:0007669"/>
    <property type="project" value="TreeGrafter"/>
</dbReference>
<dbReference type="PANTHER" id="PTHR43539">
    <property type="entry name" value="FLAVIN-BINDING MONOOXYGENASE-LIKE PROTEIN (AFU_ORTHOLOGUE AFUA_4G09220)"/>
    <property type="match status" value="1"/>
</dbReference>
<keyword evidence="1" id="KW-0560">Oxidoreductase</keyword>
<sequence length="358" mass="38786">MPAETSHDTLVIGGGQAGLAMGQALAAAGQDFLILDAAAEIGSSWRRRWDSLRLFTPARHSGLPGLPFPGPADHMPGKDEVADYLAAYARRFSLPVRLGAAVRRLSRTEDGRFQVLTDHATHTARAVVVATGPFQRPAVPPFGQRLNSGITQIHTADYRNPGRLPSGPVLVVGAGNSGVQIAEELARTHRVTLAVGARQPALPQRLLGRDLFTWLESLGVMRVPADTRLGRRLRERDPLIGASLRRLRRQGVLVRNRVTSVREDRIHTADGHDIAPTTVVWATGYRADYSWLDIPGAVGTDGWPQQTAGVSPTPGLYFLGLPFQRNRGSALLGWVGRDAATLLGELITTTRTPYYESS</sequence>
<dbReference type="Gene3D" id="3.50.50.60">
    <property type="entry name" value="FAD/NAD(P)-binding domain"/>
    <property type="match status" value="1"/>
</dbReference>
<dbReference type="PANTHER" id="PTHR43539:SF78">
    <property type="entry name" value="FLAVIN-CONTAINING MONOOXYGENASE"/>
    <property type="match status" value="1"/>
</dbReference>
<dbReference type="PRINTS" id="PR00368">
    <property type="entry name" value="FADPNR"/>
</dbReference>
<evidence type="ECO:0000256" key="1">
    <source>
        <dbReference type="ARBA" id="ARBA00023002"/>
    </source>
</evidence>
<organism evidence="2 3">
    <name type="scientific">Saccharothrix texasensis</name>
    <dbReference type="NCBI Taxonomy" id="103734"/>
    <lineage>
        <taxon>Bacteria</taxon>
        <taxon>Bacillati</taxon>
        <taxon>Actinomycetota</taxon>
        <taxon>Actinomycetes</taxon>
        <taxon>Pseudonocardiales</taxon>
        <taxon>Pseudonocardiaceae</taxon>
        <taxon>Saccharothrix</taxon>
    </lineage>
</organism>
<proteinExistence type="predicted"/>
<dbReference type="GO" id="GO:0004497">
    <property type="term" value="F:monooxygenase activity"/>
    <property type="evidence" value="ECO:0007669"/>
    <property type="project" value="TreeGrafter"/>
</dbReference>
<dbReference type="InterPro" id="IPR050982">
    <property type="entry name" value="Auxin_biosynth/cation_transpt"/>
</dbReference>
<dbReference type="RefSeq" id="WP_123743064.1">
    <property type="nucleotide sequence ID" value="NZ_RJKM01000001.1"/>
</dbReference>
<accession>A0A3N1H3Z5</accession>
<dbReference type="PRINTS" id="PR00469">
    <property type="entry name" value="PNDRDTASEII"/>
</dbReference>
<evidence type="ECO:0000313" key="3">
    <source>
        <dbReference type="Proteomes" id="UP000268727"/>
    </source>
</evidence>
<protein>
    <submittedName>
        <fullName evidence="2">Putative flavoprotein involved in K+ transport</fullName>
    </submittedName>
</protein>
<dbReference type="AlphaFoldDB" id="A0A3N1H3Z5"/>
<reference evidence="2 3" key="1">
    <citation type="submission" date="2018-11" db="EMBL/GenBank/DDBJ databases">
        <title>Sequencing the genomes of 1000 actinobacteria strains.</title>
        <authorList>
            <person name="Klenk H.-P."/>
        </authorList>
    </citation>
    <scope>NUCLEOTIDE SEQUENCE [LARGE SCALE GENOMIC DNA]</scope>
    <source>
        <strain evidence="2 3">DSM 44231</strain>
    </source>
</reference>
<dbReference type="EMBL" id="RJKM01000001">
    <property type="protein sequence ID" value="ROP37237.1"/>
    <property type="molecule type" value="Genomic_DNA"/>
</dbReference>
<dbReference type="InterPro" id="IPR036188">
    <property type="entry name" value="FAD/NAD-bd_sf"/>
</dbReference>
<dbReference type="Proteomes" id="UP000268727">
    <property type="component" value="Unassembled WGS sequence"/>
</dbReference>
<dbReference type="Pfam" id="PF13738">
    <property type="entry name" value="Pyr_redox_3"/>
    <property type="match status" value="1"/>
</dbReference>